<dbReference type="GO" id="GO:0009295">
    <property type="term" value="C:nucleoid"/>
    <property type="evidence" value="ECO:0007669"/>
    <property type="project" value="UniProtKB-SubCell"/>
</dbReference>
<keyword evidence="4" id="KW-0805">Transcription regulation</keyword>
<gene>
    <name evidence="12" type="primary">espR</name>
    <name evidence="12" type="ORF">ERS007703_00425</name>
    <name evidence="13" type="ORF">ERS007739_02098</name>
</gene>
<feature type="domain" description="HTH cro/C1-type" evidence="11">
    <location>
        <begin position="95"/>
        <end position="135"/>
    </location>
</feature>
<reference evidence="14 15" key="3">
    <citation type="submission" date="2015-03" db="EMBL/GenBank/DDBJ databases">
        <authorList>
            <consortium name="Pathogen Informatics"/>
        </authorList>
    </citation>
    <scope>NUCLEOTIDE SEQUENCE [LARGE SCALE GENOMIC DNA]</scope>
    <source>
        <strain evidence="14">K00500041</strain>
        <strain evidence="15">N09902308</strain>
    </source>
</reference>
<evidence type="ECO:0000259" key="11">
    <source>
        <dbReference type="PROSITE" id="PS50943"/>
    </source>
</evidence>
<evidence type="ECO:0000256" key="10">
    <source>
        <dbReference type="ARBA" id="ARBA00069908"/>
    </source>
</evidence>
<evidence type="ECO:0000256" key="8">
    <source>
        <dbReference type="ARBA" id="ARBA00023163"/>
    </source>
</evidence>
<dbReference type="InterPro" id="IPR001387">
    <property type="entry name" value="Cro/C1-type_HTH"/>
</dbReference>
<evidence type="ECO:0000256" key="4">
    <source>
        <dbReference type="ARBA" id="ARBA00023015"/>
    </source>
</evidence>
<sequence>MWTHHRIGWTLIGGVFVDPSQRQHPIRSGLHLVVDTTVATMISKYIQITVCSWSPVEVTSMSTTFAARLNRLFDTVYPPGRGPHTSAEVIAALKAEGITMSAPYLSQLRSGNRTNPSGATMAALANFFRIKAAYFTDDEYYEKLDKELQWLCTMRDDGVRRIAQRAHGLPSAAQQKVLDRIDELRRAEGIDA</sequence>
<reference evidence="12" key="2">
    <citation type="submission" date="2015-03" db="EMBL/GenBank/DDBJ databases">
        <authorList>
            <person name="Murphy D."/>
        </authorList>
    </citation>
    <scope>NUCLEOTIDE SEQUENCE [LARGE SCALE GENOMIC DNA]</scope>
    <source>
        <strain evidence="12">K00500041</strain>
    </source>
</reference>
<evidence type="ECO:0000313" key="15">
    <source>
        <dbReference type="Proteomes" id="UP000039021"/>
    </source>
</evidence>
<dbReference type="EMBL" id="CSBK01000910">
    <property type="protein sequence ID" value="COY08306.1"/>
    <property type="molecule type" value="Genomic_DNA"/>
</dbReference>
<keyword evidence="3" id="KW-0678">Repressor</keyword>
<evidence type="ECO:0000256" key="5">
    <source>
        <dbReference type="ARBA" id="ARBA00023026"/>
    </source>
</evidence>
<keyword evidence="7" id="KW-0010">Activator</keyword>
<evidence type="ECO:0000256" key="7">
    <source>
        <dbReference type="ARBA" id="ARBA00023159"/>
    </source>
</evidence>
<keyword evidence="2" id="KW-0963">Cytoplasm</keyword>
<evidence type="ECO:0000256" key="2">
    <source>
        <dbReference type="ARBA" id="ARBA00022490"/>
    </source>
</evidence>
<dbReference type="PROSITE" id="PS50943">
    <property type="entry name" value="HTH_CROC1"/>
    <property type="match status" value="1"/>
</dbReference>
<protein>
    <recommendedName>
        <fullName evidence="10">Nucleoid-associated protein EspR</fullName>
    </recommendedName>
</protein>
<evidence type="ECO:0000313" key="13">
    <source>
        <dbReference type="EMBL" id="COY08306.1"/>
    </source>
</evidence>
<accession>A0A0U0QMS3</accession>
<name>A0A0U0QMS3_MYCTX</name>
<dbReference type="InterPro" id="IPR010982">
    <property type="entry name" value="Lambda_DNA-bd_dom_sf"/>
</dbReference>
<keyword evidence="5" id="KW-0843">Virulence</keyword>
<comment type="subcellular location">
    <subcellularLocation>
        <location evidence="1">Cytoplasm</location>
        <location evidence="1">Nucleoid</location>
    </subcellularLocation>
</comment>
<evidence type="ECO:0000256" key="1">
    <source>
        <dbReference type="ARBA" id="ARBA00004453"/>
    </source>
</evidence>
<proteinExistence type="predicted"/>
<keyword evidence="6" id="KW-0238">DNA-binding</keyword>
<dbReference type="AlphaFoldDB" id="A0A0U0QMS3"/>
<dbReference type="FunFam" id="1.10.260.40:FF:000028">
    <property type="entry name" value="Secretion protein EspR"/>
    <property type="match status" value="1"/>
</dbReference>
<reference evidence="13" key="1">
    <citation type="submission" date="2015-03" db="EMBL/GenBank/DDBJ databases">
        <authorList>
            <consortium name="Pathogen Informatics"/>
            <person name="Murphy D."/>
        </authorList>
    </citation>
    <scope>NUCLEOTIDE SEQUENCE</scope>
    <source>
        <strain evidence="13">N09902308</strain>
    </source>
</reference>
<organism evidence="12 14">
    <name type="scientific">Mycobacterium tuberculosis</name>
    <dbReference type="NCBI Taxonomy" id="1773"/>
    <lineage>
        <taxon>Bacteria</taxon>
        <taxon>Bacillati</taxon>
        <taxon>Actinomycetota</taxon>
        <taxon>Actinomycetes</taxon>
        <taxon>Mycobacteriales</taxon>
        <taxon>Mycobacteriaceae</taxon>
        <taxon>Mycobacterium</taxon>
        <taxon>Mycobacterium tuberculosis complex</taxon>
    </lineage>
</organism>
<dbReference type="Proteomes" id="UP000039021">
    <property type="component" value="Unassembled WGS sequence"/>
</dbReference>
<keyword evidence="8" id="KW-0804">Transcription</keyword>
<evidence type="ECO:0000256" key="3">
    <source>
        <dbReference type="ARBA" id="ARBA00022491"/>
    </source>
</evidence>
<evidence type="ECO:0000256" key="6">
    <source>
        <dbReference type="ARBA" id="ARBA00023125"/>
    </source>
</evidence>
<dbReference type="Gene3D" id="6.10.250.2310">
    <property type="match status" value="1"/>
</dbReference>
<dbReference type="GO" id="GO:0003677">
    <property type="term" value="F:DNA binding"/>
    <property type="evidence" value="ECO:0007669"/>
    <property type="project" value="UniProtKB-KW"/>
</dbReference>
<evidence type="ECO:0000256" key="9">
    <source>
        <dbReference type="ARBA" id="ARBA00065427"/>
    </source>
</evidence>
<comment type="subunit">
    <text evidence="9">Homodimer. Binds DNA as a dimer of dimers.</text>
</comment>
<dbReference type="Proteomes" id="UP000038802">
    <property type="component" value="Unassembled WGS sequence"/>
</dbReference>
<evidence type="ECO:0000313" key="12">
    <source>
        <dbReference type="EMBL" id="COV06506.1"/>
    </source>
</evidence>
<evidence type="ECO:0000313" key="14">
    <source>
        <dbReference type="Proteomes" id="UP000038802"/>
    </source>
</evidence>
<dbReference type="Gene3D" id="1.10.260.40">
    <property type="entry name" value="lambda repressor-like DNA-binding domains"/>
    <property type="match status" value="1"/>
</dbReference>
<dbReference type="EMBL" id="CSAE01000025">
    <property type="protein sequence ID" value="COV06506.1"/>
    <property type="molecule type" value="Genomic_DNA"/>
</dbReference>
<dbReference type="STRING" id="115862.BBG46_20005"/>